<reference evidence="1 2" key="1">
    <citation type="submission" date="2022-04" db="EMBL/GenBank/DDBJ databases">
        <title>Chromosome-level reference genomes for two strains of Caenorhabditis briggsae: an improved platform for comparative genomics.</title>
        <authorList>
            <person name="Stevens L."/>
            <person name="Andersen E."/>
        </authorList>
    </citation>
    <scope>NUCLEOTIDE SEQUENCE [LARGE SCALE GENOMIC DNA]</scope>
    <source>
        <strain evidence="1">VX34</strain>
        <tissue evidence="1">Whole-organism</tissue>
    </source>
</reference>
<proteinExistence type="predicted"/>
<gene>
    <name evidence="1" type="ORF">L5515_017233</name>
</gene>
<dbReference type="Proteomes" id="UP000829354">
    <property type="component" value="Chromosome X"/>
</dbReference>
<protein>
    <submittedName>
        <fullName evidence="1">Uncharacterized protein</fullName>
    </submittedName>
</protein>
<evidence type="ECO:0000313" key="2">
    <source>
        <dbReference type="Proteomes" id="UP000829354"/>
    </source>
</evidence>
<sequence>MDFGEIFTYFSEYSWSYLLYLFIEDLKNPINEWGFEIFFLLVCPEKRSVHLHQHSFHLQPNQQKPFNEDEATPWDVQEVLQKNKSAEEGSEG</sequence>
<keyword evidence="2" id="KW-1185">Reference proteome</keyword>
<name>A0AAE9FDB5_CAEBR</name>
<organism evidence="1 2">
    <name type="scientific">Caenorhabditis briggsae</name>
    <dbReference type="NCBI Taxonomy" id="6238"/>
    <lineage>
        <taxon>Eukaryota</taxon>
        <taxon>Metazoa</taxon>
        <taxon>Ecdysozoa</taxon>
        <taxon>Nematoda</taxon>
        <taxon>Chromadorea</taxon>
        <taxon>Rhabditida</taxon>
        <taxon>Rhabditina</taxon>
        <taxon>Rhabditomorpha</taxon>
        <taxon>Rhabditoidea</taxon>
        <taxon>Rhabditidae</taxon>
        <taxon>Peloderinae</taxon>
        <taxon>Caenorhabditis</taxon>
    </lineage>
</organism>
<dbReference type="EMBL" id="CP092625">
    <property type="protein sequence ID" value="UMM40714.1"/>
    <property type="molecule type" value="Genomic_DNA"/>
</dbReference>
<dbReference type="AlphaFoldDB" id="A0AAE9FDB5"/>
<evidence type="ECO:0000313" key="1">
    <source>
        <dbReference type="EMBL" id="UMM40714.1"/>
    </source>
</evidence>
<accession>A0AAE9FDB5</accession>